<dbReference type="EMBL" id="QJKF01000009">
    <property type="protein sequence ID" value="PXX61053.1"/>
    <property type="molecule type" value="Genomic_DNA"/>
</dbReference>
<keyword evidence="1" id="KW-0812">Transmembrane</keyword>
<dbReference type="GO" id="GO:0043531">
    <property type="term" value="F:ADP binding"/>
    <property type="evidence" value="ECO:0007669"/>
    <property type="project" value="InterPro"/>
</dbReference>
<evidence type="ECO:0000313" key="4">
    <source>
        <dbReference type="Proteomes" id="UP000247569"/>
    </source>
</evidence>
<dbReference type="Proteomes" id="UP000247569">
    <property type="component" value="Unassembled WGS sequence"/>
</dbReference>
<dbReference type="PANTHER" id="PTHR47691:SF3">
    <property type="entry name" value="HTH-TYPE TRANSCRIPTIONAL REGULATOR RV0890C-RELATED"/>
    <property type="match status" value="1"/>
</dbReference>
<sequence length="708" mass="77865">MNWSTMLSAVGSVAGIAAVLYVAVIGQVPLAQWWRSRRHDPGARQIVHNLPQPLHHGLVDRTRELVSLMSELRTPAHPVVAIVGFGGVGKTTLALEVAHQLFRRARTDRSARYDTFIWCSAQQYELLPSGIVQRRSAVQSIADVFRTIAITLERREILQAPLAEREHLIRALLSQRKTLLVVDNIETIEEDAILSFLRSMPSPTRALVTTRPELGWAYEIRLAEFGPDDTATLVARELAAKGVDSSPEVEGQVYECSGGVALAAVWSAGQIAYGFDLEALPDAVSSPDGDVVGYIFSNAIAGIRGTGSYRLLMTISLFPADAARQTAFRVAGLDDAAGNSAARDLVKLSLVRLADDRFSILPLARQFMAGEVSTAPALAAELKGRITDFMLHLVADALGTDYWAPITRWLTNTDVERDVGTILQCVRWAVADRNSETVLRLGGVLVHHLWRIGMIDERRMVSEWCIDAAHELGHAEWEIWLLIDGLGYILLTCRDDERAAEVLNRGRDLAVANAVADGEALAIAYLVQLTVGRDVASDHTADLERAQALATLSPVRARVRAVQAYVAVAQRDWRTAAEMYRVVVSLRRESDGYDPPTQLALYGLMLALAGQLAQARPVLERSRNHPRQTLEGRAYASFGRALLAEDSGRPRRAARWATEALADLRAMRTRGLEPEIETFLANLRPWSPANIVRFGRSVALFRRGNPSG</sequence>
<proteinExistence type="predicted"/>
<evidence type="ECO:0000256" key="1">
    <source>
        <dbReference type="SAM" id="Phobius"/>
    </source>
</evidence>
<keyword evidence="1" id="KW-0472">Membrane</keyword>
<dbReference type="SMART" id="SM00382">
    <property type="entry name" value="AAA"/>
    <property type="match status" value="1"/>
</dbReference>
<dbReference type="InterPro" id="IPR027417">
    <property type="entry name" value="P-loop_NTPase"/>
</dbReference>
<dbReference type="RefSeq" id="WP_083894969.1">
    <property type="nucleotide sequence ID" value="NZ_QJKF01000009.1"/>
</dbReference>
<keyword evidence="1" id="KW-1133">Transmembrane helix</keyword>
<dbReference type="InterPro" id="IPR011990">
    <property type="entry name" value="TPR-like_helical_dom_sf"/>
</dbReference>
<name>A0A318K9K4_9NOCA</name>
<evidence type="ECO:0000313" key="3">
    <source>
        <dbReference type="EMBL" id="PXX61053.1"/>
    </source>
</evidence>
<organism evidence="3 4">
    <name type="scientific">Nocardia tenerifensis</name>
    <dbReference type="NCBI Taxonomy" id="228006"/>
    <lineage>
        <taxon>Bacteria</taxon>
        <taxon>Bacillati</taxon>
        <taxon>Actinomycetota</taxon>
        <taxon>Actinomycetes</taxon>
        <taxon>Mycobacteriales</taxon>
        <taxon>Nocardiaceae</taxon>
        <taxon>Nocardia</taxon>
    </lineage>
</organism>
<feature type="domain" description="AAA+ ATPase" evidence="2">
    <location>
        <begin position="76"/>
        <end position="244"/>
    </location>
</feature>
<dbReference type="Gene3D" id="3.40.50.300">
    <property type="entry name" value="P-loop containing nucleotide triphosphate hydrolases"/>
    <property type="match status" value="1"/>
</dbReference>
<accession>A0A318K9K4</accession>
<dbReference type="InterPro" id="IPR002182">
    <property type="entry name" value="NB-ARC"/>
</dbReference>
<gene>
    <name evidence="3" type="ORF">DFR70_109244</name>
</gene>
<reference evidence="3 4" key="1">
    <citation type="submission" date="2018-05" db="EMBL/GenBank/DDBJ databases">
        <title>Genomic Encyclopedia of Type Strains, Phase IV (KMG-IV): sequencing the most valuable type-strain genomes for metagenomic binning, comparative biology and taxonomic classification.</title>
        <authorList>
            <person name="Goeker M."/>
        </authorList>
    </citation>
    <scope>NUCLEOTIDE SEQUENCE [LARGE SCALE GENOMIC DNA]</scope>
    <source>
        <strain evidence="3 4">DSM 44704</strain>
    </source>
</reference>
<dbReference type="Pfam" id="PF00931">
    <property type="entry name" value="NB-ARC"/>
    <property type="match status" value="1"/>
</dbReference>
<dbReference type="PANTHER" id="PTHR47691">
    <property type="entry name" value="REGULATOR-RELATED"/>
    <property type="match status" value="1"/>
</dbReference>
<dbReference type="SUPFAM" id="SSF52540">
    <property type="entry name" value="P-loop containing nucleoside triphosphate hydrolases"/>
    <property type="match status" value="1"/>
</dbReference>
<protein>
    <submittedName>
        <fullName evidence="3">LuxR family glucitol operon transcriptional activator</fullName>
    </submittedName>
</protein>
<keyword evidence="4" id="KW-1185">Reference proteome</keyword>
<feature type="transmembrane region" description="Helical" evidence="1">
    <location>
        <begin position="6"/>
        <end position="28"/>
    </location>
</feature>
<dbReference type="SUPFAM" id="SSF48452">
    <property type="entry name" value="TPR-like"/>
    <property type="match status" value="1"/>
</dbReference>
<dbReference type="AlphaFoldDB" id="A0A318K9K4"/>
<dbReference type="OrthoDB" id="3885120at2"/>
<evidence type="ECO:0000259" key="2">
    <source>
        <dbReference type="SMART" id="SM00382"/>
    </source>
</evidence>
<dbReference type="InterPro" id="IPR003593">
    <property type="entry name" value="AAA+_ATPase"/>
</dbReference>
<comment type="caution">
    <text evidence="3">The sequence shown here is derived from an EMBL/GenBank/DDBJ whole genome shotgun (WGS) entry which is preliminary data.</text>
</comment>